<feature type="chain" id="PRO_5045818647" evidence="1">
    <location>
        <begin position="21"/>
        <end position="243"/>
    </location>
</feature>
<feature type="signal peptide" evidence="1">
    <location>
        <begin position="1"/>
        <end position="20"/>
    </location>
</feature>
<gene>
    <name evidence="2" type="ORF">M9799_18985</name>
</gene>
<dbReference type="Proteomes" id="UP001162800">
    <property type="component" value="Plasmid unnamed1"/>
</dbReference>
<organism evidence="2 3">
    <name type="scientific">Comamonas endophytica</name>
    <dbReference type="NCBI Taxonomy" id="2949090"/>
    <lineage>
        <taxon>Bacteria</taxon>
        <taxon>Pseudomonadati</taxon>
        <taxon>Pseudomonadota</taxon>
        <taxon>Betaproteobacteria</taxon>
        <taxon>Burkholderiales</taxon>
        <taxon>Comamonadaceae</taxon>
        <taxon>Comamonas</taxon>
    </lineage>
</organism>
<sequence>MISMASATLALLGFAHAAQAHQIWIEQPAGQQNAIVRFGEFGENLREASPGLLDKFGQPTATLIAGQGEKAAEVRKAADGFALSFGAARGESIVAADERYPLYTWKKDGKDTLNRYYPAARLITSFAAQSPKLALDLVPTGKDGEFKLYLKGQPKAGAKVALVTQSGWAKEAQTDAQGLVQFDMPWKGTYVAEVSVNDATAGERAGAGGTEKFDAVSYVTSLTYVKPDGVEPIPAPPAAAPNQ</sequence>
<dbReference type="EMBL" id="CP106882">
    <property type="protein sequence ID" value="UYG53926.1"/>
    <property type="molecule type" value="Genomic_DNA"/>
</dbReference>
<evidence type="ECO:0000313" key="3">
    <source>
        <dbReference type="Proteomes" id="UP001162800"/>
    </source>
</evidence>
<dbReference type="SUPFAM" id="SSF49478">
    <property type="entry name" value="Cna protein B-type domain"/>
    <property type="match status" value="1"/>
</dbReference>
<geneLocation type="plasmid" evidence="2 3">
    <name>unnamed1</name>
</geneLocation>
<proteinExistence type="predicted"/>
<name>A0ABY6GFR1_9BURK</name>
<evidence type="ECO:0000256" key="1">
    <source>
        <dbReference type="SAM" id="SignalP"/>
    </source>
</evidence>
<keyword evidence="2" id="KW-0614">Plasmid</keyword>
<keyword evidence="1" id="KW-0732">Signal</keyword>
<reference evidence="2" key="1">
    <citation type="submission" date="2022-09" db="EMBL/GenBank/DDBJ databases">
        <title>The complete genome of Acidovorax sp. 5MLIR.</title>
        <authorList>
            <person name="Liu L."/>
            <person name="Yue J."/>
            <person name="Yang F."/>
            <person name="Yuan J."/>
            <person name="Li L."/>
        </authorList>
    </citation>
    <scope>NUCLEOTIDE SEQUENCE</scope>
    <source>
        <strain evidence="2">5MLIR</strain>
        <plasmid evidence="2">unnamed1</plasmid>
    </source>
</reference>
<evidence type="ECO:0000313" key="2">
    <source>
        <dbReference type="EMBL" id="UYG53926.1"/>
    </source>
</evidence>
<accession>A0ABY6GFR1</accession>
<keyword evidence="3" id="KW-1185">Reference proteome</keyword>
<protein>
    <submittedName>
        <fullName evidence="2">DUF4198 domain-containing protein</fullName>
    </submittedName>
</protein>
<dbReference type="RefSeq" id="WP_263726226.1">
    <property type="nucleotide sequence ID" value="NZ_CP106882.1"/>
</dbReference>